<dbReference type="EMBL" id="SSMQ01000029">
    <property type="protein sequence ID" value="TKD03433.1"/>
    <property type="molecule type" value="Genomic_DNA"/>
</dbReference>
<reference evidence="1 2" key="1">
    <citation type="submission" date="2019-04" db="EMBL/GenBank/DDBJ databases">
        <authorList>
            <person name="Li Y."/>
            <person name="Wang J."/>
        </authorList>
    </citation>
    <scope>NUCLEOTIDE SEQUENCE [LARGE SCALE GENOMIC DNA]</scope>
    <source>
        <strain evidence="1 2">DSM 14668</strain>
    </source>
</reference>
<evidence type="ECO:0000313" key="1">
    <source>
        <dbReference type="EMBL" id="TKD03433.1"/>
    </source>
</evidence>
<gene>
    <name evidence="1" type="ORF">E8A74_26075</name>
</gene>
<dbReference type="RefSeq" id="WP_136931785.1">
    <property type="nucleotide sequence ID" value="NZ_SSMQ01000029.1"/>
</dbReference>
<name>A0A4U1J7U7_9BACT</name>
<sequence length="175" mass="19594">MNGGRPTLRTPEVEKQILDALRLGQLHRPTVCALVGIKPRTLRDWRKQDPAFDAAIRAAEAKGEARLASIATQGAADDPRLALDILRARYPEKWNRRHTRVDGNVHVDVARPPTLPKELRVAWDAGAKSGWKDRKACRELEIYWATGEIGRPEQIAALEKLLAELKANPEPYLGE</sequence>
<proteinExistence type="predicted"/>
<dbReference type="Proteomes" id="UP000309215">
    <property type="component" value="Unassembled WGS sequence"/>
</dbReference>
<dbReference type="OrthoDB" id="2382297at2"/>
<evidence type="ECO:0000313" key="2">
    <source>
        <dbReference type="Proteomes" id="UP000309215"/>
    </source>
</evidence>
<protein>
    <submittedName>
        <fullName evidence="1">Uncharacterized protein</fullName>
    </submittedName>
</protein>
<organism evidence="1 2">
    <name type="scientific">Polyangium fumosum</name>
    <dbReference type="NCBI Taxonomy" id="889272"/>
    <lineage>
        <taxon>Bacteria</taxon>
        <taxon>Pseudomonadati</taxon>
        <taxon>Myxococcota</taxon>
        <taxon>Polyangia</taxon>
        <taxon>Polyangiales</taxon>
        <taxon>Polyangiaceae</taxon>
        <taxon>Polyangium</taxon>
    </lineage>
</organism>
<keyword evidence="2" id="KW-1185">Reference proteome</keyword>
<accession>A0A4U1J7U7</accession>
<dbReference type="Gene3D" id="1.10.10.60">
    <property type="entry name" value="Homeodomain-like"/>
    <property type="match status" value="1"/>
</dbReference>
<dbReference type="AlphaFoldDB" id="A0A4U1J7U7"/>
<comment type="caution">
    <text evidence="1">The sequence shown here is derived from an EMBL/GenBank/DDBJ whole genome shotgun (WGS) entry which is preliminary data.</text>
</comment>